<keyword evidence="3" id="KW-1185">Reference proteome</keyword>
<reference evidence="2" key="2">
    <citation type="submission" date="2013-10" db="EMBL/GenBank/DDBJ databases">
        <authorList>
            <person name="Aslett M."/>
        </authorList>
    </citation>
    <scope>NUCLEOTIDE SEQUENCE [LARGE SCALE GENOMIC DNA]</scope>
    <source>
        <strain evidence="2">Houghton</strain>
    </source>
</reference>
<dbReference type="Proteomes" id="UP000030744">
    <property type="component" value="Unassembled WGS sequence"/>
</dbReference>
<dbReference type="OrthoDB" id="348037at2759"/>
<evidence type="ECO:0000313" key="2">
    <source>
        <dbReference type="EMBL" id="CDJ36462.1"/>
    </source>
</evidence>
<evidence type="ECO:0000313" key="3">
    <source>
        <dbReference type="Proteomes" id="UP000030744"/>
    </source>
</evidence>
<dbReference type="RefSeq" id="XP_037878750.1">
    <property type="nucleotide sequence ID" value="XM_038022896.1"/>
</dbReference>
<organism evidence="2 3">
    <name type="scientific">Eimeria mitis</name>
    <dbReference type="NCBI Taxonomy" id="44415"/>
    <lineage>
        <taxon>Eukaryota</taxon>
        <taxon>Sar</taxon>
        <taxon>Alveolata</taxon>
        <taxon>Apicomplexa</taxon>
        <taxon>Conoidasida</taxon>
        <taxon>Coccidia</taxon>
        <taxon>Eucoccidiorida</taxon>
        <taxon>Eimeriorina</taxon>
        <taxon>Eimeriidae</taxon>
        <taxon>Eimeria</taxon>
    </lineage>
</organism>
<sequence length="293" mass="32314">MQIPLRMCSRFNLQRSAAVGENTCPYKWIFYVFARETDPPPKVLNSTRASLTGEAKARFRVTASSVCEENKQGKGNENTKPTSTAPRWSDNVHCGDQVFKRGLNPSVGKVRGASTAASFPARGSAEGTGSLASAFFQASSGAQSSARPFENVTATPEDKQNLLSCVPKGEENLISHGIQRDPEYFSSLDDTSAAVGDKKMDQQRELNAHMFGEAAVHAVLTARKLRRKQENERESQLAKIRIEYAKERKTVEDSVRNRLLQENSARLPMHISDEQEMLTARAPIPTSDTAVRP</sequence>
<feature type="region of interest" description="Disordered" evidence="1">
    <location>
        <begin position="66"/>
        <end position="91"/>
    </location>
</feature>
<protein>
    <submittedName>
        <fullName evidence="2">Uncharacterized protein</fullName>
    </submittedName>
</protein>
<evidence type="ECO:0000256" key="1">
    <source>
        <dbReference type="SAM" id="MobiDB-lite"/>
    </source>
</evidence>
<dbReference type="VEuPathDB" id="ToxoDB:EMH_0057240"/>
<feature type="compositionally biased region" description="Polar residues" evidence="1">
    <location>
        <begin position="75"/>
        <end position="86"/>
    </location>
</feature>
<proteinExistence type="predicted"/>
<reference evidence="2" key="1">
    <citation type="submission" date="2013-10" db="EMBL/GenBank/DDBJ databases">
        <title>Genomic analysis of the causative agents of coccidiosis in chickens.</title>
        <authorList>
            <person name="Reid A.J."/>
            <person name="Blake D."/>
            <person name="Billington K."/>
            <person name="Browne H."/>
            <person name="Dunn M."/>
            <person name="Hung S."/>
            <person name="Kawahara F."/>
            <person name="Miranda-Saavedra D."/>
            <person name="Mourier T."/>
            <person name="Nagra H."/>
            <person name="Otto T.D."/>
            <person name="Rawlings N."/>
            <person name="Sanchez A."/>
            <person name="Sanders M."/>
            <person name="Subramaniam C."/>
            <person name="Tay Y."/>
            <person name="Dear P."/>
            <person name="Doerig C."/>
            <person name="Gruber A."/>
            <person name="Parkinson J."/>
            <person name="Shirley M."/>
            <person name="Wan K.L."/>
            <person name="Berriman M."/>
            <person name="Tomley F."/>
            <person name="Pain A."/>
        </authorList>
    </citation>
    <scope>NUCLEOTIDE SEQUENCE [LARGE SCALE GENOMIC DNA]</scope>
    <source>
        <strain evidence="2">Houghton</strain>
    </source>
</reference>
<feature type="region of interest" description="Disordered" evidence="1">
    <location>
        <begin position="266"/>
        <end position="293"/>
    </location>
</feature>
<dbReference type="EMBL" id="HG736028">
    <property type="protein sequence ID" value="CDJ36462.1"/>
    <property type="molecule type" value="Genomic_DNA"/>
</dbReference>
<dbReference type="AlphaFoldDB" id="U6KJN2"/>
<gene>
    <name evidence="2" type="ORF">EMH_0057240</name>
</gene>
<accession>U6KJN2</accession>
<dbReference type="GeneID" id="60404118"/>
<name>U6KJN2_9EIME</name>